<dbReference type="GO" id="GO:0016787">
    <property type="term" value="F:hydrolase activity"/>
    <property type="evidence" value="ECO:0007669"/>
    <property type="project" value="UniProtKB-KW"/>
</dbReference>
<keyword evidence="1" id="KW-0378">Hydrolase</keyword>
<evidence type="ECO:0000256" key="2">
    <source>
        <dbReference type="SAM" id="MobiDB-lite"/>
    </source>
</evidence>
<dbReference type="GO" id="GO:0000166">
    <property type="term" value="F:nucleotide binding"/>
    <property type="evidence" value="ECO:0007669"/>
    <property type="project" value="UniProtKB-KW"/>
</dbReference>
<dbReference type="EMBL" id="AP019860">
    <property type="protein sequence ID" value="BBM81946.1"/>
    <property type="molecule type" value="Genomic_DNA"/>
</dbReference>
<feature type="compositionally biased region" description="Polar residues" evidence="2">
    <location>
        <begin position="20"/>
        <end position="72"/>
    </location>
</feature>
<organism evidence="4 5">
    <name type="scientific">Uabimicrobium amorphum</name>
    <dbReference type="NCBI Taxonomy" id="2596890"/>
    <lineage>
        <taxon>Bacteria</taxon>
        <taxon>Pseudomonadati</taxon>
        <taxon>Planctomycetota</taxon>
        <taxon>Candidatus Uabimicrobiia</taxon>
        <taxon>Candidatus Uabimicrobiales</taxon>
        <taxon>Candidatus Uabimicrobiaceae</taxon>
        <taxon>Candidatus Uabimicrobium</taxon>
    </lineage>
</organism>
<dbReference type="InterPro" id="IPR006179">
    <property type="entry name" value="5_nucleotidase/apyrase"/>
</dbReference>
<dbReference type="Gene3D" id="3.60.21.10">
    <property type="match status" value="1"/>
</dbReference>
<feature type="compositionally biased region" description="Low complexity" evidence="2">
    <location>
        <begin position="87"/>
        <end position="104"/>
    </location>
</feature>
<proteinExistence type="inferred from homology"/>
<keyword evidence="1" id="KW-0547">Nucleotide-binding</keyword>
<dbReference type="RefSeq" id="WP_151966206.1">
    <property type="nucleotide sequence ID" value="NZ_AP019860.1"/>
</dbReference>
<dbReference type="InterPro" id="IPR029052">
    <property type="entry name" value="Metallo-depent_PP-like"/>
</dbReference>
<dbReference type="InterPro" id="IPR008334">
    <property type="entry name" value="5'-Nucleotdase_C"/>
</dbReference>
<feature type="domain" description="5'-Nucleotidase C-terminal" evidence="3">
    <location>
        <begin position="396"/>
        <end position="538"/>
    </location>
</feature>
<dbReference type="OrthoDB" id="9801679at2"/>
<feature type="signal peptide" evidence="1">
    <location>
        <begin position="1"/>
        <end position="23"/>
    </location>
</feature>
<dbReference type="SUPFAM" id="SSF55816">
    <property type="entry name" value="5'-nucleotidase (syn. UDP-sugar hydrolase), C-terminal domain"/>
    <property type="match status" value="1"/>
</dbReference>
<comment type="similarity">
    <text evidence="1">Belongs to the 5'-nucleotidase family.</text>
</comment>
<dbReference type="PANTHER" id="PTHR11575:SF24">
    <property type="entry name" value="5'-NUCLEOTIDASE"/>
    <property type="match status" value="1"/>
</dbReference>
<keyword evidence="1" id="KW-0732">Signal</keyword>
<dbReference type="PANTHER" id="PTHR11575">
    <property type="entry name" value="5'-NUCLEOTIDASE-RELATED"/>
    <property type="match status" value="1"/>
</dbReference>
<keyword evidence="5" id="KW-1185">Reference proteome</keyword>
<protein>
    <submittedName>
        <fullName evidence="4">Multifunctional 2',3'-cyclic-nucleotide2'-phosphodiesterase/5'-nucleotidase/3'-nucleotidase</fullName>
    </submittedName>
</protein>
<accession>A0A5S9II81</accession>
<gene>
    <name evidence="4" type="ORF">UABAM_00289</name>
</gene>
<evidence type="ECO:0000256" key="1">
    <source>
        <dbReference type="RuleBase" id="RU362119"/>
    </source>
</evidence>
<dbReference type="KEGG" id="uam:UABAM_00289"/>
<dbReference type="AlphaFoldDB" id="A0A5S9II81"/>
<name>A0A5S9II81_UABAM</name>
<evidence type="ECO:0000313" key="4">
    <source>
        <dbReference type="EMBL" id="BBM81946.1"/>
    </source>
</evidence>
<dbReference type="Pfam" id="PF02872">
    <property type="entry name" value="5_nucleotid_C"/>
    <property type="match status" value="1"/>
</dbReference>
<reference evidence="4 5" key="1">
    <citation type="submission" date="2019-08" db="EMBL/GenBank/DDBJ databases">
        <title>Complete genome sequence of Candidatus Uab amorphum.</title>
        <authorList>
            <person name="Shiratori T."/>
            <person name="Suzuki S."/>
            <person name="Kakizawa Y."/>
            <person name="Ishida K."/>
        </authorList>
    </citation>
    <scope>NUCLEOTIDE SEQUENCE [LARGE SCALE GENOMIC DNA]</scope>
    <source>
        <strain evidence="4 5">SRT547</strain>
    </source>
</reference>
<feature type="compositionally biased region" description="Basic and acidic residues" evidence="2">
    <location>
        <begin position="73"/>
        <end position="86"/>
    </location>
</feature>
<dbReference type="InterPro" id="IPR036907">
    <property type="entry name" value="5'-Nucleotdase_C_sf"/>
</dbReference>
<feature type="region of interest" description="Disordered" evidence="2">
    <location>
        <begin position="20"/>
        <end position="111"/>
    </location>
</feature>
<feature type="chain" id="PRO_5025096879" evidence="1">
    <location>
        <begin position="24"/>
        <end position="574"/>
    </location>
</feature>
<dbReference type="PRINTS" id="PR01607">
    <property type="entry name" value="APYRASEFAMLY"/>
</dbReference>
<evidence type="ECO:0000259" key="3">
    <source>
        <dbReference type="Pfam" id="PF02872"/>
    </source>
</evidence>
<sequence length="574" mass="64129">MQVFLSIVLVLLAVGCTTNQVSSPNSLTEQKNPTQQTTNAINQNDVSQKGMDTSSATEQNVDNQNVDSNITENDSRPVEEIHKYGEPQDTNQETQDTNQQPQETDASDDKKDTKILYLTSWEASLLPQTHNRKKLGGLAYLTQAVKKIEESSHVVLCTTGNFFRGDVKDRRPVVKALNIMGLDVCNISNLELNYGSEELKDKLEDAQFTPLCANIYEGNTRLFSSHTIVRKNEKRIAFIGLTSREAAVQSIPQAVENLIFRKPANELQKILAKLKNKADIVVVLSNLRHSDDIEIAKAFPSVNLIIGRHDVDTQNRFVKINNTMIVRSSKKKGVQLGEVNITELSTPQFHDIGPDASKFNRADSESTALIAAWQNMEKIRSEVLCQSKTFLEGEYSQIRQKETNLGNLLADIMLEKRSQADFAIINSGAIRASISIGDVTYGMVLDVLPYQNKVVALKISGKAVKEVLENAVARYESIPGAFLQVGGMSFHFSESKPIFSRVSEIKIQGEPLNLNKEYEMLTLDYIASGGDDYIMLKEIAPHYTSNKGLPDIIADYLRKKDNVYPRLEQRIVKE</sequence>
<dbReference type="Gene3D" id="3.90.780.10">
    <property type="entry name" value="5'-Nucleotidase, C-terminal domain"/>
    <property type="match status" value="1"/>
</dbReference>
<dbReference type="Proteomes" id="UP000326354">
    <property type="component" value="Chromosome"/>
</dbReference>
<dbReference type="SUPFAM" id="SSF56300">
    <property type="entry name" value="Metallo-dependent phosphatases"/>
    <property type="match status" value="1"/>
</dbReference>
<dbReference type="GO" id="GO:0009166">
    <property type="term" value="P:nucleotide catabolic process"/>
    <property type="evidence" value="ECO:0007669"/>
    <property type="project" value="InterPro"/>
</dbReference>
<evidence type="ECO:0000313" key="5">
    <source>
        <dbReference type="Proteomes" id="UP000326354"/>
    </source>
</evidence>